<sequence length="78" mass="8463">MSRAINVDAPLADVQALCTKHALAISTIEALTSGGARVVMLNPDGADRMRDLMKTRLIESPVVRSSLHLARQPRSVLR</sequence>
<evidence type="ECO:0000313" key="2">
    <source>
        <dbReference type="Proteomes" id="UP000217141"/>
    </source>
</evidence>
<accession>A0A249MVW8</accession>
<organism evidence="1 2">
    <name type="scientific">Sphingobium xenophagum</name>
    <dbReference type="NCBI Taxonomy" id="121428"/>
    <lineage>
        <taxon>Bacteria</taxon>
        <taxon>Pseudomonadati</taxon>
        <taxon>Pseudomonadota</taxon>
        <taxon>Alphaproteobacteria</taxon>
        <taxon>Sphingomonadales</taxon>
        <taxon>Sphingomonadaceae</taxon>
        <taxon>Sphingobium</taxon>
    </lineage>
</organism>
<dbReference type="Proteomes" id="UP000217141">
    <property type="component" value="Chromosome I"/>
</dbReference>
<name>A0A249MVW8_SPHXE</name>
<evidence type="ECO:0000313" key="1">
    <source>
        <dbReference type="EMBL" id="ASY45468.1"/>
    </source>
</evidence>
<dbReference type="AlphaFoldDB" id="A0A249MVW8"/>
<protein>
    <submittedName>
        <fullName evidence="1">Uncharacterized protein</fullName>
    </submittedName>
</protein>
<proteinExistence type="predicted"/>
<dbReference type="EMBL" id="CP022745">
    <property type="protein sequence ID" value="ASY45468.1"/>
    <property type="molecule type" value="Genomic_DNA"/>
</dbReference>
<dbReference type="RefSeq" id="WP_017184572.1">
    <property type="nucleotide sequence ID" value="NZ_CP022745.1"/>
</dbReference>
<gene>
    <name evidence="1" type="ORF">CJD35_14280</name>
</gene>
<reference evidence="1 2" key="1">
    <citation type="submission" date="2017-08" db="EMBL/GenBank/DDBJ databases">
        <title>Whole Genome Sequence of Sphingobium hydrophobicum C1: Insights into Adaption to the Electronic-waste Contaminated Sediment.</title>
        <authorList>
            <person name="Song D."/>
            <person name="Chen X."/>
            <person name="Xu M."/>
        </authorList>
    </citation>
    <scope>NUCLEOTIDE SEQUENCE [LARGE SCALE GENOMIC DNA]</scope>
    <source>
        <strain evidence="1 2">C1</strain>
    </source>
</reference>
<dbReference type="KEGG" id="shyd:CJD35_14280"/>